<dbReference type="EMBL" id="BKCJ010002882">
    <property type="protein sequence ID" value="GEU51532.1"/>
    <property type="molecule type" value="Genomic_DNA"/>
</dbReference>
<protein>
    <submittedName>
        <fullName evidence="1">Uncharacterized protein</fullName>
    </submittedName>
</protein>
<dbReference type="AlphaFoldDB" id="A0A699GLJ7"/>
<sequence>MSIFLVKTMKRKNTWTEHSEPSCIRRCMFCNIFPTAPLCHNCSQLECYWPLSTNVGFATRVRIQDCEWKVLAGNICVASFDWSCIGPVS</sequence>
<accession>A0A699GLJ7</accession>
<organism evidence="1">
    <name type="scientific">Tanacetum cinerariifolium</name>
    <name type="common">Dalmatian daisy</name>
    <name type="synonym">Chrysanthemum cinerariifolium</name>
    <dbReference type="NCBI Taxonomy" id="118510"/>
    <lineage>
        <taxon>Eukaryota</taxon>
        <taxon>Viridiplantae</taxon>
        <taxon>Streptophyta</taxon>
        <taxon>Embryophyta</taxon>
        <taxon>Tracheophyta</taxon>
        <taxon>Spermatophyta</taxon>
        <taxon>Magnoliopsida</taxon>
        <taxon>eudicotyledons</taxon>
        <taxon>Gunneridae</taxon>
        <taxon>Pentapetalae</taxon>
        <taxon>asterids</taxon>
        <taxon>campanulids</taxon>
        <taxon>Asterales</taxon>
        <taxon>Asteraceae</taxon>
        <taxon>Asteroideae</taxon>
        <taxon>Anthemideae</taxon>
        <taxon>Anthemidinae</taxon>
        <taxon>Tanacetum</taxon>
    </lineage>
</organism>
<comment type="caution">
    <text evidence="1">The sequence shown here is derived from an EMBL/GenBank/DDBJ whole genome shotgun (WGS) entry which is preliminary data.</text>
</comment>
<name>A0A699GLJ7_TANCI</name>
<reference evidence="1" key="1">
    <citation type="journal article" date="2019" name="Sci. Rep.">
        <title>Draft genome of Tanacetum cinerariifolium, the natural source of mosquito coil.</title>
        <authorList>
            <person name="Yamashiro T."/>
            <person name="Shiraishi A."/>
            <person name="Satake H."/>
            <person name="Nakayama K."/>
        </authorList>
    </citation>
    <scope>NUCLEOTIDE SEQUENCE</scope>
</reference>
<gene>
    <name evidence="1" type="ORF">Tci_023510</name>
</gene>
<proteinExistence type="predicted"/>
<evidence type="ECO:0000313" key="1">
    <source>
        <dbReference type="EMBL" id="GEU51532.1"/>
    </source>
</evidence>